<evidence type="ECO:0000256" key="8">
    <source>
        <dbReference type="RuleBase" id="RU365088"/>
    </source>
</evidence>
<comment type="caution">
    <text evidence="10">The sequence shown here is derived from an EMBL/GenBank/DDBJ whole genome shotgun (WGS) entry which is preliminary data.</text>
</comment>
<dbReference type="InterPro" id="IPR011701">
    <property type="entry name" value="MFS"/>
</dbReference>
<feature type="transmembrane region" description="Helical" evidence="8">
    <location>
        <begin position="320"/>
        <end position="342"/>
    </location>
</feature>
<keyword evidence="4" id="KW-1003">Cell membrane</keyword>
<feature type="transmembrane region" description="Helical" evidence="8">
    <location>
        <begin position="61"/>
        <end position="77"/>
    </location>
</feature>
<dbReference type="Proteomes" id="UP000011717">
    <property type="component" value="Unassembled WGS sequence"/>
</dbReference>
<dbReference type="Pfam" id="PF07690">
    <property type="entry name" value="MFS_1"/>
    <property type="match status" value="1"/>
</dbReference>
<keyword evidence="5 8" id="KW-0812">Transmembrane</keyword>
<dbReference type="PATRIC" id="fig|1234595.3.peg.1624"/>
<proteinExistence type="inferred from homology"/>
<feature type="transmembrane region" description="Helical" evidence="8">
    <location>
        <begin position="114"/>
        <end position="135"/>
    </location>
</feature>
<accession>M2SCB9</accession>
<dbReference type="PROSITE" id="PS50850">
    <property type="entry name" value="MFS"/>
    <property type="match status" value="1"/>
</dbReference>
<evidence type="ECO:0000256" key="7">
    <source>
        <dbReference type="ARBA" id="ARBA00023136"/>
    </source>
</evidence>
<feature type="transmembrane region" description="Helical" evidence="8">
    <location>
        <begin position="380"/>
        <end position="401"/>
    </location>
</feature>
<feature type="transmembrane region" description="Helical" evidence="8">
    <location>
        <begin position="264"/>
        <end position="283"/>
    </location>
</feature>
<keyword evidence="6 8" id="KW-1133">Transmembrane helix</keyword>
<name>M2SCB9_9SPHN</name>
<dbReference type="EMBL" id="AMRV01000004">
    <property type="protein sequence ID" value="EMD83025.1"/>
    <property type="molecule type" value="Genomic_DNA"/>
</dbReference>
<dbReference type="RefSeq" id="WP_008601718.1">
    <property type="nucleotide sequence ID" value="NZ_AMRV01000004.1"/>
</dbReference>
<comment type="similarity">
    <text evidence="2 8">Belongs to the major facilitator superfamily. Bcr/CmlA family.</text>
</comment>
<organism evidence="10 11">
    <name type="scientific">Pacificimonas flava</name>
    <dbReference type="NCBI Taxonomy" id="1234595"/>
    <lineage>
        <taxon>Bacteria</taxon>
        <taxon>Pseudomonadati</taxon>
        <taxon>Pseudomonadota</taxon>
        <taxon>Alphaproteobacteria</taxon>
        <taxon>Sphingomonadales</taxon>
        <taxon>Sphingosinicellaceae</taxon>
        <taxon>Pacificimonas</taxon>
    </lineage>
</organism>
<reference evidence="10 11" key="1">
    <citation type="journal article" date="2013" name="Genome Announc.">
        <title>Draft Genome Sequence of Strain JLT2015T, Belonging to the Family Sphingomonadaceae of the Alphaproteobacteria.</title>
        <authorList>
            <person name="Tang K."/>
            <person name="Liu K."/>
            <person name="Li S."/>
            <person name="Jiao N."/>
        </authorList>
    </citation>
    <scope>NUCLEOTIDE SEQUENCE [LARGE SCALE GENOMIC DNA]</scope>
    <source>
        <strain evidence="10 11">JLT2015</strain>
    </source>
</reference>
<evidence type="ECO:0000256" key="3">
    <source>
        <dbReference type="ARBA" id="ARBA00022448"/>
    </source>
</evidence>
<gene>
    <name evidence="10" type="ORF">C725_1623</name>
</gene>
<dbReference type="GO" id="GO:1990961">
    <property type="term" value="P:xenobiotic detoxification by transmembrane export across the plasma membrane"/>
    <property type="evidence" value="ECO:0007669"/>
    <property type="project" value="InterPro"/>
</dbReference>
<dbReference type="AlphaFoldDB" id="M2SCB9"/>
<dbReference type="GO" id="GO:0042910">
    <property type="term" value="F:xenobiotic transmembrane transporter activity"/>
    <property type="evidence" value="ECO:0007669"/>
    <property type="project" value="InterPro"/>
</dbReference>
<evidence type="ECO:0000256" key="4">
    <source>
        <dbReference type="ARBA" id="ARBA00022475"/>
    </source>
</evidence>
<feature type="transmembrane region" description="Helical" evidence="8">
    <location>
        <begin position="147"/>
        <end position="171"/>
    </location>
</feature>
<feature type="transmembrane region" description="Helical" evidence="8">
    <location>
        <begin position="7"/>
        <end position="31"/>
    </location>
</feature>
<dbReference type="CDD" id="cd17320">
    <property type="entry name" value="MFS_MdfA_MDR_like"/>
    <property type="match status" value="1"/>
</dbReference>
<feature type="transmembrane region" description="Helical" evidence="8">
    <location>
        <begin position="230"/>
        <end position="252"/>
    </location>
</feature>
<sequence length="412" mass="44461">MDIQRPAVTGIGTGELVVMVAFLMALNALAIDVMLPALGEIAVAMNVVAQDAARSSNKQQLVIYAYVAGFGVPQLIFGPISDRFGRKPVLSFCLIAYSIVGAICMFAGSFTMLLAARFFQGVAASGVRVVAVSIVRDMFAGRGMARIMSLVMTIFMVVPILAPSIGQLVLFTGHWEWTFGVLVVAGIACFFWIQARLPESLPEERRRPLDWASSFAAYAEVFRNRSARGYMLAGGMIFGSLFAFIGSAEQIFTEVFGQERTFVLWFAGIAVTMSCANLTNSRLVERFGMRRMSHFALFGFIGFATLLLIVMRVFGEQLYLFFPLFALVFACFGFIGSNFNALAMEPLGHVAGSASAAFGFATTTLASLIGYTIGSQYDGSVIPVVTGFVVLGFSTLSIVAITERGKLARATV</sequence>
<evidence type="ECO:0000313" key="10">
    <source>
        <dbReference type="EMBL" id="EMD83025.1"/>
    </source>
</evidence>
<evidence type="ECO:0000256" key="5">
    <source>
        <dbReference type="ARBA" id="ARBA00022692"/>
    </source>
</evidence>
<feature type="transmembrane region" description="Helical" evidence="8">
    <location>
        <begin position="89"/>
        <end position="108"/>
    </location>
</feature>
<feature type="domain" description="Major facilitator superfamily (MFS) profile" evidence="9">
    <location>
        <begin position="16"/>
        <end position="404"/>
    </location>
</feature>
<dbReference type="InterPro" id="IPR004812">
    <property type="entry name" value="Efflux_drug-R_Bcr/CmlA"/>
</dbReference>
<dbReference type="InterPro" id="IPR020846">
    <property type="entry name" value="MFS_dom"/>
</dbReference>
<dbReference type="NCBIfam" id="TIGR00710">
    <property type="entry name" value="efflux_Bcr_CflA"/>
    <property type="match status" value="1"/>
</dbReference>
<keyword evidence="11" id="KW-1185">Reference proteome</keyword>
<dbReference type="GO" id="GO:0005886">
    <property type="term" value="C:plasma membrane"/>
    <property type="evidence" value="ECO:0007669"/>
    <property type="project" value="UniProtKB-SubCell"/>
</dbReference>
<dbReference type="PANTHER" id="PTHR23502">
    <property type="entry name" value="MAJOR FACILITATOR SUPERFAMILY"/>
    <property type="match status" value="1"/>
</dbReference>
<evidence type="ECO:0000256" key="1">
    <source>
        <dbReference type="ARBA" id="ARBA00004651"/>
    </source>
</evidence>
<comment type="subcellular location">
    <subcellularLocation>
        <location evidence="8">Cell inner membrane</location>
        <topology evidence="8">Multi-pass membrane protein</topology>
    </subcellularLocation>
    <subcellularLocation>
        <location evidence="1">Cell membrane</location>
        <topology evidence="1">Multi-pass membrane protein</topology>
    </subcellularLocation>
</comment>
<dbReference type="InterPro" id="IPR036259">
    <property type="entry name" value="MFS_trans_sf"/>
</dbReference>
<evidence type="ECO:0000256" key="2">
    <source>
        <dbReference type="ARBA" id="ARBA00006236"/>
    </source>
</evidence>
<dbReference type="Gene3D" id="1.20.1720.10">
    <property type="entry name" value="Multidrug resistance protein D"/>
    <property type="match status" value="1"/>
</dbReference>
<feature type="transmembrane region" description="Helical" evidence="8">
    <location>
        <begin position="295"/>
        <end position="314"/>
    </location>
</feature>
<evidence type="ECO:0000313" key="11">
    <source>
        <dbReference type="Proteomes" id="UP000011717"/>
    </source>
</evidence>
<feature type="transmembrane region" description="Helical" evidence="8">
    <location>
        <begin position="354"/>
        <end position="374"/>
    </location>
</feature>
<dbReference type="PANTHER" id="PTHR23502:SF132">
    <property type="entry name" value="POLYAMINE TRANSPORTER 2-RELATED"/>
    <property type="match status" value="1"/>
</dbReference>
<dbReference type="SUPFAM" id="SSF103473">
    <property type="entry name" value="MFS general substrate transporter"/>
    <property type="match status" value="1"/>
</dbReference>
<keyword evidence="8" id="KW-0997">Cell inner membrane</keyword>
<feature type="transmembrane region" description="Helical" evidence="8">
    <location>
        <begin position="177"/>
        <end position="197"/>
    </location>
</feature>
<protein>
    <recommendedName>
        <fullName evidence="8">Bcr/CflA family efflux transporter</fullName>
    </recommendedName>
</protein>
<keyword evidence="3 8" id="KW-0813">Transport</keyword>
<evidence type="ECO:0000259" key="9">
    <source>
        <dbReference type="PROSITE" id="PS50850"/>
    </source>
</evidence>
<keyword evidence="7 8" id="KW-0472">Membrane</keyword>
<evidence type="ECO:0000256" key="6">
    <source>
        <dbReference type="ARBA" id="ARBA00022989"/>
    </source>
</evidence>